<evidence type="ECO:0000256" key="3">
    <source>
        <dbReference type="ARBA" id="ARBA00022475"/>
    </source>
</evidence>
<keyword evidence="3" id="KW-1003">Cell membrane</keyword>
<keyword evidence="2 7" id="KW-0813">Transport</keyword>
<keyword evidence="5 7" id="KW-1133">Transmembrane helix</keyword>
<feature type="transmembrane region" description="Helical" evidence="7">
    <location>
        <begin position="189"/>
        <end position="214"/>
    </location>
</feature>
<sequence>MSTAELVNHRPGRKYLLSAAAIVASVIVFIIPFAFIVLTAVKDRQQAASLDFSWPHQLRIVQNFVEVVQARDYMLVIAFINSTILTVASVAGMVVLAAMAGFVLQRRKSRWNGFINFLVLSGLIIPPAVVPTIWVLQKFGLFKTMPGLILIEIAFGLSFCVLLFRAFVATIPRELDEAAIIDGAGPLRLFFGVIFPLLRSVIVTVIVVQSVTVFNDFTNPLYFLPGDQNATVQLTLYNFQSQFSTQYNLLFMNILLITIPPLVMFLFFNRQIVAGMTSGAIKG</sequence>
<evidence type="ECO:0000256" key="7">
    <source>
        <dbReference type="RuleBase" id="RU363032"/>
    </source>
</evidence>
<dbReference type="CDD" id="cd06261">
    <property type="entry name" value="TM_PBP2"/>
    <property type="match status" value="1"/>
</dbReference>
<dbReference type="SUPFAM" id="SSF161098">
    <property type="entry name" value="MetI-like"/>
    <property type="match status" value="1"/>
</dbReference>
<reference evidence="10" key="1">
    <citation type="submission" date="2019-09" db="EMBL/GenBank/DDBJ databases">
        <title>Antimicrobial potential of Antarctic Bacteria.</title>
        <authorList>
            <person name="Benaud N."/>
            <person name="Edwards R.J."/>
            <person name="Ferrari B.C."/>
        </authorList>
    </citation>
    <scope>NUCLEOTIDE SEQUENCE [LARGE SCALE GENOMIC DNA]</scope>
    <source>
        <strain evidence="10">SPB151</strain>
    </source>
</reference>
<keyword evidence="4 7" id="KW-0812">Transmembrane</keyword>
<gene>
    <name evidence="9" type="ORF">F1D05_04070</name>
</gene>
<evidence type="ECO:0000259" key="8">
    <source>
        <dbReference type="PROSITE" id="PS50928"/>
    </source>
</evidence>
<dbReference type="GO" id="GO:0005886">
    <property type="term" value="C:plasma membrane"/>
    <property type="evidence" value="ECO:0007669"/>
    <property type="project" value="UniProtKB-SubCell"/>
</dbReference>
<dbReference type="PANTHER" id="PTHR43744">
    <property type="entry name" value="ABC TRANSPORTER PERMEASE PROTEIN MG189-RELATED-RELATED"/>
    <property type="match status" value="1"/>
</dbReference>
<dbReference type="Proteomes" id="UP000515563">
    <property type="component" value="Chromosome"/>
</dbReference>
<dbReference type="Gene3D" id="1.10.3720.10">
    <property type="entry name" value="MetI-like"/>
    <property type="match status" value="1"/>
</dbReference>
<evidence type="ECO:0000313" key="10">
    <source>
        <dbReference type="Proteomes" id="UP000515563"/>
    </source>
</evidence>
<dbReference type="InterPro" id="IPR000515">
    <property type="entry name" value="MetI-like"/>
</dbReference>
<dbReference type="KEGG" id="kqi:F1D05_04070"/>
<dbReference type="EMBL" id="CP043661">
    <property type="protein sequence ID" value="QNE17243.1"/>
    <property type="molecule type" value="Genomic_DNA"/>
</dbReference>
<protein>
    <submittedName>
        <fullName evidence="9">Carbohydrate ABC transporter permease</fullName>
    </submittedName>
</protein>
<feature type="transmembrane region" description="Helical" evidence="7">
    <location>
        <begin position="247"/>
        <end position="268"/>
    </location>
</feature>
<proteinExistence type="inferred from homology"/>
<evidence type="ECO:0000256" key="1">
    <source>
        <dbReference type="ARBA" id="ARBA00004651"/>
    </source>
</evidence>
<keyword evidence="10" id="KW-1185">Reference proteome</keyword>
<feature type="transmembrane region" description="Helical" evidence="7">
    <location>
        <begin position="114"/>
        <end position="136"/>
    </location>
</feature>
<evidence type="ECO:0000313" key="9">
    <source>
        <dbReference type="EMBL" id="QNE17243.1"/>
    </source>
</evidence>
<dbReference type="Pfam" id="PF00528">
    <property type="entry name" value="BPD_transp_1"/>
    <property type="match status" value="1"/>
</dbReference>
<keyword evidence="6 7" id="KW-0472">Membrane</keyword>
<feature type="transmembrane region" description="Helical" evidence="7">
    <location>
        <begin position="73"/>
        <end position="102"/>
    </location>
</feature>
<dbReference type="RefSeq" id="WP_185446073.1">
    <property type="nucleotide sequence ID" value="NZ_CP043661.1"/>
</dbReference>
<accession>A0A7G6WTC8</accession>
<dbReference type="GO" id="GO:0055085">
    <property type="term" value="P:transmembrane transport"/>
    <property type="evidence" value="ECO:0007669"/>
    <property type="project" value="InterPro"/>
</dbReference>
<reference evidence="9 10" key="2">
    <citation type="journal article" date="2020" name="Microbiol. Resour. Announc.">
        <title>Antarctic desert soil bacteria exhibit high novel natural product potential, evaluated through long-read genome sequencing and comparative genomics.</title>
        <authorList>
            <person name="Benaud N."/>
            <person name="Edwards R.J."/>
            <person name="Amos T.G."/>
            <person name="D'Agostino P.M."/>
            <person name="Gutierrez-Chavez C."/>
            <person name="Montgomery K."/>
            <person name="Nicetic I."/>
            <person name="Ferrari B.C."/>
        </authorList>
    </citation>
    <scope>NUCLEOTIDE SEQUENCE [LARGE SCALE GENOMIC DNA]</scope>
    <source>
        <strain evidence="9 10">SPB151</strain>
    </source>
</reference>
<name>A0A7G6WTC8_9ACTN</name>
<dbReference type="PROSITE" id="PS50928">
    <property type="entry name" value="ABC_TM1"/>
    <property type="match status" value="1"/>
</dbReference>
<dbReference type="AlphaFoldDB" id="A0A7G6WTC8"/>
<dbReference type="PANTHER" id="PTHR43744:SF8">
    <property type="entry name" value="SN-GLYCEROL-3-PHOSPHATE TRANSPORT SYSTEM PERMEASE PROTEIN UGPE"/>
    <property type="match status" value="1"/>
</dbReference>
<evidence type="ECO:0000256" key="5">
    <source>
        <dbReference type="ARBA" id="ARBA00022989"/>
    </source>
</evidence>
<evidence type="ECO:0000256" key="6">
    <source>
        <dbReference type="ARBA" id="ARBA00023136"/>
    </source>
</evidence>
<feature type="transmembrane region" description="Helical" evidence="7">
    <location>
        <begin position="15"/>
        <end position="41"/>
    </location>
</feature>
<evidence type="ECO:0000256" key="2">
    <source>
        <dbReference type="ARBA" id="ARBA00022448"/>
    </source>
</evidence>
<evidence type="ECO:0000256" key="4">
    <source>
        <dbReference type="ARBA" id="ARBA00022692"/>
    </source>
</evidence>
<feature type="domain" description="ABC transmembrane type-1" evidence="8">
    <location>
        <begin position="79"/>
        <end position="268"/>
    </location>
</feature>
<comment type="subcellular location">
    <subcellularLocation>
        <location evidence="1 7">Cell membrane</location>
        <topology evidence="1 7">Multi-pass membrane protein</topology>
    </subcellularLocation>
</comment>
<organism evidence="9 10">
    <name type="scientific">Kribbella qitaiheensis</name>
    <dbReference type="NCBI Taxonomy" id="1544730"/>
    <lineage>
        <taxon>Bacteria</taxon>
        <taxon>Bacillati</taxon>
        <taxon>Actinomycetota</taxon>
        <taxon>Actinomycetes</taxon>
        <taxon>Propionibacteriales</taxon>
        <taxon>Kribbellaceae</taxon>
        <taxon>Kribbella</taxon>
    </lineage>
</organism>
<comment type="similarity">
    <text evidence="7">Belongs to the binding-protein-dependent transport system permease family.</text>
</comment>
<feature type="transmembrane region" description="Helical" evidence="7">
    <location>
        <begin position="148"/>
        <end position="168"/>
    </location>
</feature>
<dbReference type="InterPro" id="IPR035906">
    <property type="entry name" value="MetI-like_sf"/>
</dbReference>